<evidence type="ECO:0000313" key="11">
    <source>
        <dbReference type="EMBL" id="PGH17770.1"/>
    </source>
</evidence>
<dbReference type="GO" id="GO:0061630">
    <property type="term" value="F:ubiquitin protein ligase activity"/>
    <property type="evidence" value="ECO:0007669"/>
    <property type="project" value="UniProtKB-EC"/>
</dbReference>
<dbReference type="InterPro" id="IPR002867">
    <property type="entry name" value="IBR_dom"/>
</dbReference>
<feature type="compositionally biased region" description="Acidic residues" evidence="9">
    <location>
        <begin position="362"/>
        <end position="383"/>
    </location>
</feature>
<feature type="region of interest" description="Disordered" evidence="9">
    <location>
        <begin position="227"/>
        <end position="264"/>
    </location>
</feature>
<proteinExistence type="predicted"/>
<keyword evidence="12" id="KW-1185">Reference proteome</keyword>
<accession>A0A2B7Y985</accession>
<dbReference type="PROSITE" id="PS51873">
    <property type="entry name" value="TRIAD"/>
    <property type="match status" value="1"/>
</dbReference>
<feature type="compositionally biased region" description="Pro residues" evidence="9">
    <location>
        <begin position="250"/>
        <end position="264"/>
    </location>
</feature>
<evidence type="ECO:0000313" key="12">
    <source>
        <dbReference type="Proteomes" id="UP000223968"/>
    </source>
</evidence>
<dbReference type="GO" id="GO:0008270">
    <property type="term" value="F:zinc ion binding"/>
    <property type="evidence" value="ECO:0007669"/>
    <property type="project" value="UniProtKB-KW"/>
</dbReference>
<keyword evidence="8" id="KW-0862">Zinc</keyword>
<dbReference type="InterPro" id="IPR031127">
    <property type="entry name" value="E3_UB_ligase_RBR"/>
</dbReference>
<evidence type="ECO:0000256" key="6">
    <source>
        <dbReference type="ARBA" id="ARBA00022771"/>
    </source>
</evidence>
<feature type="region of interest" description="Disordered" evidence="9">
    <location>
        <begin position="358"/>
        <end position="394"/>
    </location>
</feature>
<dbReference type="Gene3D" id="1.20.120.1750">
    <property type="match status" value="1"/>
</dbReference>
<evidence type="ECO:0000256" key="1">
    <source>
        <dbReference type="ARBA" id="ARBA00001798"/>
    </source>
</evidence>
<evidence type="ECO:0000256" key="9">
    <source>
        <dbReference type="SAM" id="MobiDB-lite"/>
    </source>
</evidence>
<keyword evidence="3" id="KW-0808">Transferase</keyword>
<keyword evidence="4" id="KW-0479">Metal-binding</keyword>
<comment type="catalytic activity">
    <reaction evidence="1">
        <text>[E2 ubiquitin-conjugating enzyme]-S-ubiquitinyl-L-cysteine + [acceptor protein]-L-lysine = [E2 ubiquitin-conjugating enzyme]-L-cysteine + [acceptor protein]-N(6)-ubiquitinyl-L-lysine.</text>
        <dbReference type="EC" id="2.3.2.31"/>
    </reaction>
</comment>
<evidence type="ECO:0000256" key="8">
    <source>
        <dbReference type="ARBA" id="ARBA00022833"/>
    </source>
</evidence>
<evidence type="ECO:0000256" key="4">
    <source>
        <dbReference type="ARBA" id="ARBA00022723"/>
    </source>
</evidence>
<dbReference type="Proteomes" id="UP000223968">
    <property type="component" value="Unassembled WGS sequence"/>
</dbReference>
<dbReference type="EMBL" id="PDNB01000008">
    <property type="protein sequence ID" value="PGH17770.1"/>
    <property type="molecule type" value="Genomic_DNA"/>
</dbReference>
<evidence type="ECO:0000256" key="5">
    <source>
        <dbReference type="ARBA" id="ARBA00022737"/>
    </source>
</evidence>
<dbReference type="SUPFAM" id="SSF57850">
    <property type="entry name" value="RING/U-box"/>
    <property type="match status" value="1"/>
</dbReference>
<evidence type="ECO:0000256" key="2">
    <source>
        <dbReference type="ARBA" id="ARBA00012251"/>
    </source>
</evidence>
<evidence type="ECO:0000256" key="3">
    <source>
        <dbReference type="ARBA" id="ARBA00022679"/>
    </source>
</evidence>
<dbReference type="PANTHER" id="PTHR11685">
    <property type="entry name" value="RBR FAMILY RING FINGER AND IBR DOMAIN-CONTAINING"/>
    <property type="match status" value="1"/>
</dbReference>
<feature type="domain" description="RING-type" evidence="10">
    <location>
        <begin position="118"/>
        <end position="365"/>
    </location>
</feature>
<keyword evidence="7" id="KW-0833">Ubl conjugation pathway</keyword>
<keyword evidence="6" id="KW-0863">Zinc-finger</keyword>
<dbReference type="EC" id="2.3.2.31" evidence="2"/>
<dbReference type="GO" id="GO:0016567">
    <property type="term" value="P:protein ubiquitination"/>
    <property type="evidence" value="ECO:0007669"/>
    <property type="project" value="InterPro"/>
</dbReference>
<evidence type="ECO:0000259" key="10">
    <source>
        <dbReference type="PROSITE" id="PS51873"/>
    </source>
</evidence>
<dbReference type="Pfam" id="PF01485">
    <property type="entry name" value="IBR"/>
    <property type="match status" value="1"/>
</dbReference>
<dbReference type="STRING" id="1447875.A0A2B7Y985"/>
<dbReference type="AlphaFoldDB" id="A0A2B7Y985"/>
<name>A0A2B7Y985_9EURO</name>
<feature type="compositionally biased region" description="Basic and acidic residues" evidence="9">
    <location>
        <begin position="384"/>
        <end position="394"/>
    </location>
</feature>
<organism evidence="11 12">
    <name type="scientific">Helicocarpus griseus UAMH5409</name>
    <dbReference type="NCBI Taxonomy" id="1447875"/>
    <lineage>
        <taxon>Eukaryota</taxon>
        <taxon>Fungi</taxon>
        <taxon>Dikarya</taxon>
        <taxon>Ascomycota</taxon>
        <taxon>Pezizomycotina</taxon>
        <taxon>Eurotiomycetes</taxon>
        <taxon>Eurotiomycetidae</taxon>
        <taxon>Onygenales</taxon>
        <taxon>Ajellomycetaceae</taxon>
        <taxon>Helicocarpus</taxon>
    </lineage>
</organism>
<gene>
    <name evidence="11" type="ORF">AJ79_00911</name>
</gene>
<protein>
    <recommendedName>
        <fullName evidence="2">RBR-type E3 ubiquitin transferase</fullName>
        <ecNumber evidence="2">2.3.2.31</ecNumber>
    </recommendedName>
</protein>
<keyword evidence="5" id="KW-0677">Repeat</keyword>
<evidence type="ECO:0000256" key="7">
    <source>
        <dbReference type="ARBA" id="ARBA00022786"/>
    </source>
</evidence>
<dbReference type="InterPro" id="IPR044066">
    <property type="entry name" value="TRIAD_supradom"/>
</dbReference>
<comment type="caution">
    <text evidence="11">The sequence shown here is derived from an EMBL/GenBank/DDBJ whole genome shotgun (WGS) entry which is preliminary data.</text>
</comment>
<dbReference type="OrthoDB" id="10009520at2759"/>
<reference evidence="11 12" key="1">
    <citation type="submission" date="2017-10" db="EMBL/GenBank/DDBJ databases">
        <title>Comparative genomics in systemic dimorphic fungi from Ajellomycetaceae.</title>
        <authorList>
            <person name="Munoz J.F."/>
            <person name="Mcewen J.G."/>
            <person name="Clay O.K."/>
            <person name="Cuomo C.A."/>
        </authorList>
    </citation>
    <scope>NUCLEOTIDE SEQUENCE [LARGE SCALE GENOMIC DNA]</scope>
    <source>
        <strain evidence="11 12">UAMH5409</strain>
    </source>
</reference>
<sequence>MGCSNSKQGEEPDADRVAVKPLNHYQISAPSTTSNIFHDFDSIPFEAIAQTRQFVEDQFPMPADTTVDADAFEETKEFEAALMEMTSEIFEEQYGNPNWIPVATTFDPTPEPNAKKERVEECFMCCQPASEDVFMSYPCRRCASPTCNTCIKSMFTSACVDESRMPPRCCVPLNVGAAVKALTPEEMERFKNKHEEWRTANRVYCPVPTCSAFIPYRLFPSEYRPTTAKPAKPKAKEVPPEIPGPTQLQTPPPTPPKSSSSPPPQPAFISCPGCAIEICCACKQLAHSGAPCAENAGELDPELTALLEKWNIKRCPKCRGAVRRMYGCSHMACRCGDQWCWHCTQSIEVCNQQGCPNSPPHDEDDYEEDEDDDDDSENENEAGNEERRDPAPLDLDRRTAYNWEDYDFGEEPVLERYNPFDCNHTWIKVIAERTNEKTNFACENCWRDISPRPIAYPEVTELLEHGFISEKPMIGEGKPELRLFMCERCELSVCDDCHAADKADKAATMRRERE</sequence>